<feature type="chain" id="PRO_5035261539" description="Secreted protein" evidence="1">
    <location>
        <begin position="24"/>
        <end position="120"/>
    </location>
</feature>
<organism evidence="2 3">
    <name type="scientific">Eleutherodactylus coqui</name>
    <name type="common">Puerto Rican coqui</name>
    <dbReference type="NCBI Taxonomy" id="57060"/>
    <lineage>
        <taxon>Eukaryota</taxon>
        <taxon>Metazoa</taxon>
        <taxon>Chordata</taxon>
        <taxon>Craniata</taxon>
        <taxon>Vertebrata</taxon>
        <taxon>Euteleostomi</taxon>
        <taxon>Amphibia</taxon>
        <taxon>Batrachia</taxon>
        <taxon>Anura</taxon>
        <taxon>Neobatrachia</taxon>
        <taxon>Hyloidea</taxon>
        <taxon>Eleutherodactylidae</taxon>
        <taxon>Eleutherodactylinae</taxon>
        <taxon>Eleutherodactylus</taxon>
        <taxon>Eleutherodactylus</taxon>
    </lineage>
</organism>
<dbReference type="AlphaFoldDB" id="A0A8J6E6C6"/>
<feature type="signal peptide" evidence="1">
    <location>
        <begin position="1"/>
        <end position="23"/>
    </location>
</feature>
<keyword evidence="1" id="KW-0732">Signal</keyword>
<evidence type="ECO:0008006" key="4">
    <source>
        <dbReference type="Google" id="ProtNLM"/>
    </source>
</evidence>
<comment type="caution">
    <text evidence="2">The sequence shown here is derived from an EMBL/GenBank/DDBJ whole genome shotgun (WGS) entry which is preliminary data.</text>
</comment>
<sequence length="120" mass="13135">MATRKTVLIVSIFIGSASIGSNGSADMALRTQLRFQSGTSFMGLGRNLAAAVRKLLTHLLSANFVSHMALRAATWTFRVLGERPICRPSCKNSKIKGMLGIESPESLPCLHEENLLQTFW</sequence>
<name>A0A8J6E6C6_ELECQ</name>
<reference evidence="2" key="1">
    <citation type="thesis" date="2020" institute="ProQuest LLC" country="789 East Eisenhower Parkway, Ann Arbor, MI, USA">
        <title>Comparative Genomics and Chromosome Evolution.</title>
        <authorList>
            <person name="Mudd A.B."/>
        </authorList>
    </citation>
    <scope>NUCLEOTIDE SEQUENCE</scope>
    <source>
        <strain evidence="2">HN-11 Male</strain>
        <tissue evidence="2">Kidney and liver</tissue>
    </source>
</reference>
<protein>
    <recommendedName>
        <fullName evidence="4">Secreted protein</fullName>
    </recommendedName>
</protein>
<proteinExistence type="predicted"/>
<accession>A0A8J6E6C6</accession>
<evidence type="ECO:0000256" key="1">
    <source>
        <dbReference type="SAM" id="SignalP"/>
    </source>
</evidence>
<dbReference type="Proteomes" id="UP000770717">
    <property type="component" value="Unassembled WGS sequence"/>
</dbReference>
<evidence type="ECO:0000313" key="3">
    <source>
        <dbReference type="Proteomes" id="UP000770717"/>
    </source>
</evidence>
<gene>
    <name evidence="2" type="ORF">GDO78_019325</name>
</gene>
<dbReference type="EMBL" id="WNTK01003835">
    <property type="protein sequence ID" value="KAG9464830.1"/>
    <property type="molecule type" value="Genomic_DNA"/>
</dbReference>
<evidence type="ECO:0000313" key="2">
    <source>
        <dbReference type="EMBL" id="KAG9464830.1"/>
    </source>
</evidence>
<keyword evidence="3" id="KW-1185">Reference proteome</keyword>